<dbReference type="Pfam" id="PF17761">
    <property type="entry name" value="DUF1016_N"/>
    <property type="match status" value="1"/>
</dbReference>
<dbReference type="EMBL" id="AFWT01000003">
    <property type="protein sequence ID" value="EGV33409.1"/>
    <property type="molecule type" value="Genomic_DNA"/>
</dbReference>
<evidence type="ECO:0008006" key="5">
    <source>
        <dbReference type="Google" id="ProtNLM"/>
    </source>
</evidence>
<dbReference type="InterPro" id="IPR053148">
    <property type="entry name" value="PD-DEXK-like_domain"/>
</dbReference>
<protein>
    <recommendedName>
        <fullName evidence="5">DUF1016 domain-containing protein</fullName>
    </recommendedName>
</protein>
<dbReference type="STRING" id="765913.ThidrDRAFT_0616"/>
<evidence type="ECO:0000259" key="1">
    <source>
        <dbReference type="Pfam" id="PF06250"/>
    </source>
</evidence>
<dbReference type="eggNOG" id="COG4804">
    <property type="taxonomic scope" value="Bacteria"/>
</dbReference>
<dbReference type="OrthoDB" id="9801263at2"/>
<evidence type="ECO:0000313" key="4">
    <source>
        <dbReference type="Proteomes" id="UP000004200"/>
    </source>
</evidence>
<evidence type="ECO:0000313" key="3">
    <source>
        <dbReference type="EMBL" id="EGV33409.1"/>
    </source>
</evidence>
<sequence>MTDRPISLTPPPNGYADWLGELKTRIHRAQQHAALAVNRELVLLYWQIGRDILDRQAREGWGAKIIERLAHDLRTAFPDMKGFSRANLMYMRAFAKAWPDVEIVQQAVGQLPWGHNLVLLGKLKSSEMRLAYAQRAIVHGWSRNVLEIHIETRRLEREGQAITNFVERLPAPDTDLARQSLKDPYLFDFLRIGNEAGEREIEAALVQHITQFLLELGAGFAFVGRQVHLEVGGDDFFIDLLFYHLKLRRYVVIELKADKFKPEHLGQLGFYLTAVDAQFKSEHDNPTIGLLLCKSKNEVVAEYALRDKTQPLGIAEYKLLESLPVELQTDLPSIEQIESELGELGGDSEMEEN</sequence>
<dbReference type="PANTHER" id="PTHR30547:SF0">
    <property type="entry name" value="BLR8175 PROTEIN"/>
    <property type="match status" value="1"/>
</dbReference>
<feature type="domain" description="YhcG PDDEXK nuclease" evidence="1">
    <location>
        <begin position="179"/>
        <end position="332"/>
    </location>
</feature>
<dbReference type="InterPro" id="IPR011856">
    <property type="entry name" value="tRNA_endonuc-like_dom_sf"/>
</dbReference>
<dbReference type="RefSeq" id="WP_007039332.1">
    <property type="nucleotide sequence ID" value="NZ_AFWT01000003.1"/>
</dbReference>
<dbReference type="Pfam" id="PF06250">
    <property type="entry name" value="YhcG_C"/>
    <property type="match status" value="1"/>
</dbReference>
<organism evidence="3 4">
    <name type="scientific">Thiorhodococcus drewsii AZ1</name>
    <dbReference type="NCBI Taxonomy" id="765913"/>
    <lineage>
        <taxon>Bacteria</taxon>
        <taxon>Pseudomonadati</taxon>
        <taxon>Pseudomonadota</taxon>
        <taxon>Gammaproteobacteria</taxon>
        <taxon>Chromatiales</taxon>
        <taxon>Chromatiaceae</taxon>
        <taxon>Thiorhodococcus</taxon>
    </lineage>
</organism>
<gene>
    <name evidence="3" type="ORF">ThidrDRAFT_0616</name>
</gene>
<reference evidence="3 4" key="1">
    <citation type="submission" date="2011-06" db="EMBL/GenBank/DDBJ databases">
        <title>The draft genome of Thiorhodococcus drewsii AZ1.</title>
        <authorList>
            <consortium name="US DOE Joint Genome Institute (JGI-PGF)"/>
            <person name="Lucas S."/>
            <person name="Han J."/>
            <person name="Lapidus A."/>
            <person name="Cheng J.-F."/>
            <person name="Goodwin L."/>
            <person name="Pitluck S."/>
            <person name="Peters L."/>
            <person name="Land M.L."/>
            <person name="Hauser L."/>
            <person name="Vogl K."/>
            <person name="Liu Z."/>
            <person name="Imhoff J."/>
            <person name="Thiel V."/>
            <person name="Frigaard N.-U."/>
            <person name="Bryant D.A."/>
            <person name="Woyke T.J."/>
        </authorList>
    </citation>
    <scope>NUCLEOTIDE SEQUENCE [LARGE SCALE GENOMIC DNA]</scope>
    <source>
        <strain evidence="3 4">AZ1</strain>
    </source>
</reference>
<keyword evidence="4" id="KW-1185">Reference proteome</keyword>
<proteinExistence type="predicted"/>
<dbReference type="InterPro" id="IPR009362">
    <property type="entry name" value="YhcG_C"/>
</dbReference>
<feature type="domain" description="YhcG N-terminal" evidence="2">
    <location>
        <begin position="21"/>
        <end position="157"/>
    </location>
</feature>
<accession>G2DX55</accession>
<name>G2DX55_9GAMM</name>
<dbReference type="AlphaFoldDB" id="G2DX55"/>
<dbReference type="Proteomes" id="UP000004200">
    <property type="component" value="Unassembled WGS sequence"/>
</dbReference>
<evidence type="ECO:0000259" key="2">
    <source>
        <dbReference type="Pfam" id="PF17761"/>
    </source>
</evidence>
<dbReference type="GO" id="GO:0003676">
    <property type="term" value="F:nucleic acid binding"/>
    <property type="evidence" value="ECO:0007669"/>
    <property type="project" value="InterPro"/>
</dbReference>
<dbReference type="PATRIC" id="fig|765913.3.peg.628"/>
<dbReference type="InterPro" id="IPR041527">
    <property type="entry name" value="YhcG_N"/>
</dbReference>
<comment type="caution">
    <text evidence="3">The sequence shown here is derived from an EMBL/GenBank/DDBJ whole genome shotgun (WGS) entry which is preliminary data.</text>
</comment>
<dbReference type="PANTHER" id="PTHR30547">
    <property type="entry name" value="UNCHARACTERIZED PROTEIN YHCG-RELATED"/>
    <property type="match status" value="1"/>
</dbReference>
<dbReference type="Gene3D" id="3.40.1350.10">
    <property type="match status" value="1"/>
</dbReference>